<evidence type="ECO:0000313" key="3">
    <source>
        <dbReference type="Proteomes" id="UP000580250"/>
    </source>
</evidence>
<feature type="compositionally biased region" description="Polar residues" evidence="1">
    <location>
        <begin position="45"/>
        <end position="63"/>
    </location>
</feature>
<dbReference type="PANTHER" id="PTHR21530">
    <property type="entry name" value="PHEROMONE SHUTDOWN PROTEIN"/>
    <property type="match status" value="1"/>
</dbReference>
<comment type="caution">
    <text evidence="2">The sequence shown here is derived from an EMBL/GenBank/DDBJ whole genome shotgun (WGS) entry which is preliminary data.</text>
</comment>
<accession>A0A6V7TX23</accession>
<feature type="compositionally biased region" description="Polar residues" evidence="1">
    <location>
        <begin position="1"/>
        <end position="12"/>
    </location>
</feature>
<sequence>MEINESSHIMSSNDDKQNHLVVEKSPKKKENVVPSSHNSSTSSSVAEETLSQVNPSISDPTTDLTEEDIFRMKSMSIDRDKWKNGPAASEYQSAISLVDSASNYIEEDREVDEEEVDVTEGLLPDQMVPVQRSMSYADAVKRATHHEQSGKVFLFDGYAFSKKTDPAILSHLNQKTVSTLQYPFEPVNIPPDFDQEEYRRAFSQAQVYLVGTAHFSKESCEDVCKTVQLTQPDFVMVELCSSRIQILSMDEDTLLKEAAALTKKKMLEIVRQHGAAQGLMQVLLLSLSAHITQQLEMAPGGEFRAAYNASKLVSGCQLVLGDRPLHITLKRALSSLNIFQKMKFFFHLLVSLRMDIKQEDVERCKNNDILEELLQEMAGEYPQVSRILVDERDQYMTQVLHHLLQRGTVEKLCASKKCRAKFEPLTIVAVVGMGHVKGIHANWPKPIDSAALLTIPPPSLSSRVVNTSVRFAFYGSILAIAFFAGRKIFKVIEPRLPQINFKIFV</sequence>
<dbReference type="InterPro" id="IPR046345">
    <property type="entry name" value="TraB_PrgY-like"/>
</dbReference>
<feature type="region of interest" description="Disordered" evidence="1">
    <location>
        <begin position="1"/>
        <end position="67"/>
    </location>
</feature>
<dbReference type="Proteomes" id="UP000580250">
    <property type="component" value="Unassembled WGS sequence"/>
</dbReference>
<evidence type="ECO:0000256" key="1">
    <source>
        <dbReference type="SAM" id="MobiDB-lite"/>
    </source>
</evidence>
<reference evidence="2 3" key="1">
    <citation type="submission" date="2020-08" db="EMBL/GenBank/DDBJ databases">
        <authorList>
            <person name="Koutsovoulos G."/>
            <person name="Danchin GJ E."/>
        </authorList>
    </citation>
    <scope>NUCLEOTIDE SEQUENCE [LARGE SCALE GENOMIC DNA]</scope>
</reference>
<dbReference type="EMBL" id="CAJEWN010000019">
    <property type="protein sequence ID" value="CAD2136999.1"/>
    <property type="molecule type" value="Genomic_DNA"/>
</dbReference>
<protein>
    <submittedName>
        <fullName evidence="2">Uncharacterized protein</fullName>
    </submittedName>
</protein>
<dbReference type="PANTHER" id="PTHR21530:SF7">
    <property type="entry name" value="TRAB DOMAIN-CONTAINING PROTEIN"/>
    <property type="match status" value="1"/>
</dbReference>
<organism evidence="2 3">
    <name type="scientific">Meloidogyne enterolobii</name>
    <name type="common">Root-knot nematode worm</name>
    <name type="synonym">Meloidogyne mayaguensis</name>
    <dbReference type="NCBI Taxonomy" id="390850"/>
    <lineage>
        <taxon>Eukaryota</taxon>
        <taxon>Metazoa</taxon>
        <taxon>Ecdysozoa</taxon>
        <taxon>Nematoda</taxon>
        <taxon>Chromadorea</taxon>
        <taxon>Rhabditida</taxon>
        <taxon>Tylenchina</taxon>
        <taxon>Tylenchomorpha</taxon>
        <taxon>Tylenchoidea</taxon>
        <taxon>Meloidogynidae</taxon>
        <taxon>Meloidogyninae</taxon>
        <taxon>Meloidogyne</taxon>
    </lineage>
</organism>
<proteinExistence type="predicted"/>
<gene>
    <name evidence="2" type="ORF">MENT_LOCUS5277</name>
</gene>
<evidence type="ECO:0000313" key="2">
    <source>
        <dbReference type="EMBL" id="CAD2136999.1"/>
    </source>
</evidence>
<name>A0A6V7TX23_MELEN</name>
<dbReference type="Pfam" id="PF01963">
    <property type="entry name" value="TraB_PrgY_gumN"/>
    <property type="match status" value="1"/>
</dbReference>
<dbReference type="AlphaFoldDB" id="A0A6V7TX23"/>
<feature type="compositionally biased region" description="Basic and acidic residues" evidence="1">
    <location>
        <begin position="13"/>
        <end position="31"/>
    </location>
</feature>
<dbReference type="OrthoDB" id="48306at2759"/>
<dbReference type="CDD" id="cd14726">
    <property type="entry name" value="TraB_PrgY-like"/>
    <property type="match status" value="1"/>
</dbReference>
<dbReference type="InterPro" id="IPR002816">
    <property type="entry name" value="TraB/PrgY/GumN_fam"/>
</dbReference>
<feature type="compositionally biased region" description="Low complexity" evidence="1">
    <location>
        <begin position="35"/>
        <end position="44"/>
    </location>
</feature>